<reference evidence="3" key="3">
    <citation type="journal article" date="2013" name="Genome Res.">
        <title>A second-generation assembly of the Drosophila simulans genome provides new insights into patterns of lineage-specific divergence.</title>
        <authorList>
            <person name="Hu T.T."/>
            <person name="Eisen M.B."/>
            <person name="Thornton K.R."/>
            <person name="Andolfatto P."/>
        </authorList>
    </citation>
    <scope>NUCLEOTIDE SEQUENCE [LARGE SCALE GENOMIC DNA]</scope>
    <source>
        <strain evidence="3">W501</strain>
    </source>
</reference>
<name>B4QK00_DROSI</name>
<dbReference type="GO" id="GO:0070072">
    <property type="term" value="P:vacuolar proton-transporting V-type ATPase complex assembly"/>
    <property type="evidence" value="ECO:0007669"/>
    <property type="project" value="InterPro"/>
</dbReference>
<dbReference type="AlphaFoldDB" id="B4QK00"/>
<dbReference type="PANTHER" id="PTHR31996">
    <property type="entry name" value="COILED-COIL DOMAIN-CONTAINING PROTEIN 115"/>
    <property type="match status" value="1"/>
</dbReference>
<reference evidence="3" key="4">
    <citation type="submission" date="2014-06" db="EMBL/GenBank/DDBJ databases">
        <authorList>
            <person name="Hu T."/>
            <person name="Eisen M.B."/>
            <person name="Thornton K.R."/>
            <person name="Andolfatto P."/>
        </authorList>
    </citation>
    <scope>NUCLEOTIDE SEQUENCE</scope>
    <source>
        <strain evidence="3">W501</strain>
    </source>
</reference>
<organism evidence="2 4">
    <name type="scientific">Drosophila simulans</name>
    <name type="common">Fruit fly</name>
    <dbReference type="NCBI Taxonomy" id="7240"/>
    <lineage>
        <taxon>Eukaryota</taxon>
        <taxon>Metazoa</taxon>
        <taxon>Ecdysozoa</taxon>
        <taxon>Arthropoda</taxon>
        <taxon>Hexapoda</taxon>
        <taxon>Insecta</taxon>
        <taxon>Pterygota</taxon>
        <taxon>Neoptera</taxon>
        <taxon>Endopterygota</taxon>
        <taxon>Diptera</taxon>
        <taxon>Brachycera</taxon>
        <taxon>Muscomorpha</taxon>
        <taxon>Ephydroidea</taxon>
        <taxon>Drosophilidae</taxon>
        <taxon>Drosophila</taxon>
        <taxon>Sophophora</taxon>
    </lineage>
</organism>
<dbReference type="OMA" id="VDCANTQ"/>
<dbReference type="EMBL" id="CM002912">
    <property type="protein sequence ID" value="KMY99578.1"/>
    <property type="molecule type" value="Genomic_DNA"/>
</dbReference>
<dbReference type="InterPro" id="IPR040357">
    <property type="entry name" value="Vma22/CCDC115"/>
</dbReference>
<dbReference type="Bgee" id="FBgn0189493">
    <property type="expression patterns" value="Expressed in male reproductive system and 2 other cell types or tissues"/>
</dbReference>
<dbReference type="PANTHER" id="PTHR31996:SF2">
    <property type="entry name" value="COILED-COIL DOMAIN-CONTAINING PROTEIN 115"/>
    <property type="match status" value="1"/>
</dbReference>
<evidence type="ECO:0000256" key="1">
    <source>
        <dbReference type="ARBA" id="ARBA00093634"/>
    </source>
</evidence>
<proteinExistence type="predicted"/>
<dbReference type="Proteomes" id="UP000035880">
    <property type="component" value="Chromosome 3L"/>
</dbReference>
<evidence type="ECO:0000313" key="2">
    <source>
        <dbReference type="EMBL" id="EDX10438.1"/>
    </source>
</evidence>
<gene>
    <name evidence="2" type="primary">Dsim\GD17947</name>
    <name evidence="2" type="ORF">Dsim_GD17947</name>
    <name evidence="3" type="ORF">Dsimw501_GD17947</name>
</gene>
<dbReference type="HOGENOM" id="CLU_114681_0_0_1"/>
<protein>
    <recommendedName>
        <fullName evidence="1">Vacuolar ATPase assembly protein VMA22</fullName>
    </recommendedName>
</protein>
<reference evidence="2 4" key="1">
    <citation type="journal article" date="2007" name="Nature">
        <title>Evolution of genes and genomes on the Drosophila phylogeny.</title>
        <authorList>
            <consortium name="Drosophila 12 Genomes Consortium"/>
            <person name="Clark A.G."/>
            <person name="Eisen M.B."/>
            <person name="Smith D.R."/>
            <person name="Bergman C.M."/>
            <person name="Oliver B."/>
            <person name="Markow T.A."/>
            <person name="Kaufman T.C."/>
            <person name="Kellis M."/>
            <person name="Gelbart W."/>
            <person name="Iyer V.N."/>
            <person name="Pollard D.A."/>
            <person name="Sackton T.B."/>
            <person name="Larracuente A.M."/>
            <person name="Singh N.D."/>
            <person name="Abad J.P."/>
            <person name="Abt D.N."/>
            <person name="Adryan B."/>
            <person name="Aguade M."/>
            <person name="Akashi H."/>
            <person name="Anderson W.W."/>
            <person name="Aquadro C.F."/>
            <person name="Ardell D.H."/>
            <person name="Arguello R."/>
            <person name="Artieri C.G."/>
            <person name="Barbash D.A."/>
            <person name="Barker D."/>
            <person name="Barsanti P."/>
            <person name="Batterham P."/>
            <person name="Batzoglou S."/>
            <person name="Begun D."/>
            <person name="Bhutkar A."/>
            <person name="Blanco E."/>
            <person name="Bosak S.A."/>
            <person name="Bradley R.K."/>
            <person name="Brand A.D."/>
            <person name="Brent M.R."/>
            <person name="Brooks A.N."/>
            <person name="Brown R.H."/>
            <person name="Butlin R.K."/>
            <person name="Caggese C."/>
            <person name="Calvi B.R."/>
            <person name="Bernardo de Carvalho A."/>
            <person name="Caspi A."/>
            <person name="Castrezana S."/>
            <person name="Celniker S.E."/>
            <person name="Chang J.L."/>
            <person name="Chapple C."/>
            <person name="Chatterji S."/>
            <person name="Chinwalla A."/>
            <person name="Civetta A."/>
            <person name="Clifton S.W."/>
            <person name="Comeron J.M."/>
            <person name="Costello J.C."/>
            <person name="Coyne J.A."/>
            <person name="Daub J."/>
            <person name="David R.G."/>
            <person name="Delcher A.L."/>
            <person name="Delehaunty K."/>
            <person name="Do C.B."/>
            <person name="Ebling H."/>
            <person name="Edwards K."/>
            <person name="Eickbush T."/>
            <person name="Evans J.D."/>
            <person name="Filipski A."/>
            <person name="Findeiss S."/>
            <person name="Freyhult E."/>
            <person name="Fulton L."/>
            <person name="Fulton R."/>
            <person name="Garcia A.C."/>
            <person name="Gardiner A."/>
            <person name="Garfield D.A."/>
            <person name="Garvin B.E."/>
            <person name="Gibson G."/>
            <person name="Gilbert D."/>
            <person name="Gnerre S."/>
            <person name="Godfrey J."/>
            <person name="Good R."/>
            <person name="Gotea V."/>
            <person name="Gravely B."/>
            <person name="Greenberg A.J."/>
            <person name="Griffiths-Jones S."/>
            <person name="Gross S."/>
            <person name="Guigo R."/>
            <person name="Gustafson E.A."/>
            <person name="Haerty W."/>
            <person name="Hahn M.W."/>
            <person name="Halligan D.L."/>
            <person name="Halpern A.L."/>
            <person name="Halter G.M."/>
            <person name="Han M.V."/>
            <person name="Heger A."/>
            <person name="Hillier L."/>
            <person name="Hinrichs A.S."/>
            <person name="Holmes I."/>
            <person name="Hoskins R.A."/>
            <person name="Hubisz M.J."/>
            <person name="Hultmark D."/>
            <person name="Huntley M.A."/>
            <person name="Jaffe D.B."/>
            <person name="Jagadeeshan S."/>
            <person name="Jeck W.R."/>
            <person name="Johnson J."/>
            <person name="Jones C.D."/>
            <person name="Jordan W.C."/>
            <person name="Karpen G.H."/>
            <person name="Kataoka E."/>
            <person name="Keightley P.D."/>
            <person name="Kheradpour P."/>
            <person name="Kirkness E.F."/>
            <person name="Koerich L.B."/>
            <person name="Kristiansen K."/>
            <person name="Kudrna D."/>
            <person name="Kulathinal R.J."/>
            <person name="Kumar S."/>
            <person name="Kwok R."/>
            <person name="Lander E."/>
            <person name="Langley C.H."/>
            <person name="Lapoint R."/>
            <person name="Lazzaro B.P."/>
            <person name="Lee S.J."/>
            <person name="Levesque L."/>
            <person name="Li R."/>
            <person name="Lin C.F."/>
            <person name="Lin M.F."/>
            <person name="Lindblad-Toh K."/>
            <person name="Llopart A."/>
            <person name="Long M."/>
            <person name="Low L."/>
            <person name="Lozovsky E."/>
            <person name="Lu J."/>
            <person name="Luo M."/>
            <person name="Machado C.A."/>
            <person name="Makalowski W."/>
            <person name="Marzo M."/>
            <person name="Matsuda M."/>
            <person name="Matzkin L."/>
            <person name="McAllister B."/>
            <person name="McBride C.S."/>
            <person name="McKernan B."/>
            <person name="McKernan K."/>
            <person name="Mendez-Lago M."/>
            <person name="Minx P."/>
            <person name="Mollenhauer M.U."/>
            <person name="Montooth K."/>
            <person name="Mount S.M."/>
            <person name="Mu X."/>
            <person name="Myers E."/>
            <person name="Negre B."/>
            <person name="Newfeld S."/>
            <person name="Nielsen R."/>
            <person name="Noor M.A."/>
            <person name="O'Grady P."/>
            <person name="Pachter L."/>
            <person name="Papaceit M."/>
            <person name="Parisi M.J."/>
            <person name="Parisi M."/>
            <person name="Parts L."/>
            <person name="Pedersen J.S."/>
            <person name="Pesole G."/>
            <person name="Phillippy A.M."/>
            <person name="Ponting C.P."/>
            <person name="Pop M."/>
            <person name="Porcelli D."/>
            <person name="Powell J.R."/>
            <person name="Prohaska S."/>
            <person name="Pruitt K."/>
            <person name="Puig M."/>
            <person name="Quesneville H."/>
            <person name="Ram K.R."/>
            <person name="Rand D."/>
            <person name="Rasmussen M.D."/>
            <person name="Reed L.K."/>
            <person name="Reenan R."/>
            <person name="Reily A."/>
            <person name="Remington K.A."/>
            <person name="Rieger T.T."/>
            <person name="Ritchie M.G."/>
            <person name="Robin C."/>
            <person name="Rogers Y.H."/>
            <person name="Rohde C."/>
            <person name="Rozas J."/>
            <person name="Rubenfield M.J."/>
            <person name="Ruiz A."/>
            <person name="Russo S."/>
            <person name="Salzberg S.L."/>
            <person name="Sanchez-Gracia A."/>
            <person name="Saranga D.J."/>
            <person name="Sato H."/>
            <person name="Schaeffer S.W."/>
            <person name="Schatz M.C."/>
            <person name="Schlenke T."/>
            <person name="Schwartz R."/>
            <person name="Segarra C."/>
            <person name="Singh R.S."/>
            <person name="Sirot L."/>
            <person name="Sirota M."/>
            <person name="Sisneros N.B."/>
            <person name="Smith C.D."/>
            <person name="Smith T.F."/>
            <person name="Spieth J."/>
            <person name="Stage D.E."/>
            <person name="Stark A."/>
            <person name="Stephan W."/>
            <person name="Strausberg R.L."/>
            <person name="Strempel S."/>
            <person name="Sturgill D."/>
            <person name="Sutton G."/>
            <person name="Sutton G.G."/>
            <person name="Tao W."/>
            <person name="Teichmann S."/>
            <person name="Tobari Y.N."/>
            <person name="Tomimura Y."/>
            <person name="Tsolas J.M."/>
            <person name="Valente V.L."/>
            <person name="Venter E."/>
            <person name="Venter J.C."/>
            <person name="Vicario S."/>
            <person name="Vieira F.G."/>
            <person name="Vilella A.J."/>
            <person name="Villasante A."/>
            <person name="Walenz B."/>
            <person name="Wang J."/>
            <person name="Wasserman M."/>
            <person name="Watts T."/>
            <person name="Wilson D."/>
            <person name="Wilson R.K."/>
            <person name="Wing R.A."/>
            <person name="Wolfner M.F."/>
            <person name="Wong A."/>
            <person name="Wong G.K."/>
            <person name="Wu C.I."/>
            <person name="Wu G."/>
            <person name="Yamamoto D."/>
            <person name="Yang H.P."/>
            <person name="Yang S.P."/>
            <person name="Yorke J.A."/>
            <person name="Yoshida K."/>
            <person name="Zdobnov E."/>
            <person name="Zhang P."/>
            <person name="Zhang Y."/>
            <person name="Zimin A.V."/>
            <person name="Baldwin J."/>
            <person name="Abdouelleil A."/>
            <person name="Abdulkadir J."/>
            <person name="Abebe A."/>
            <person name="Abera B."/>
            <person name="Abreu J."/>
            <person name="Acer S.C."/>
            <person name="Aftuck L."/>
            <person name="Alexander A."/>
            <person name="An P."/>
            <person name="Anderson E."/>
            <person name="Anderson S."/>
            <person name="Arachi H."/>
            <person name="Azer M."/>
            <person name="Bachantsang P."/>
            <person name="Barry A."/>
            <person name="Bayul T."/>
            <person name="Berlin A."/>
            <person name="Bessette D."/>
            <person name="Bloom T."/>
            <person name="Blye J."/>
            <person name="Boguslavskiy L."/>
            <person name="Bonnet C."/>
            <person name="Boukhgalter B."/>
            <person name="Bourzgui I."/>
            <person name="Brown A."/>
            <person name="Cahill P."/>
            <person name="Channer S."/>
            <person name="Cheshatsang Y."/>
            <person name="Chuda L."/>
            <person name="Citroen M."/>
            <person name="Collymore A."/>
            <person name="Cooke P."/>
            <person name="Costello M."/>
            <person name="D'Aco K."/>
            <person name="Daza R."/>
            <person name="De Haan G."/>
            <person name="DeGray S."/>
            <person name="DeMaso C."/>
            <person name="Dhargay N."/>
            <person name="Dooley K."/>
            <person name="Dooley E."/>
            <person name="Doricent M."/>
            <person name="Dorje P."/>
            <person name="Dorjee K."/>
            <person name="Dupes A."/>
            <person name="Elong R."/>
            <person name="Falk J."/>
            <person name="Farina A."/>
            <person name="Faro S."/>
            <person name="Ferguson D."/>
            <person name="Fisher S."/>
            <person name="Foley C.D."/>
            <person name="Franke A."/>
            <person name="Friedrich D."/>
            <person name="Gadbois L."/>
            <person name="Gearin G."/>
            <person name="Gearin C.R."/>
            <person name="Giannoukos G."/>
            <person name="Goode T."/>
            <person name="Graham J."/>
            <person name="Grandbois E."/>
            <person name="Grewal S."/>
            <person name="Gyaltsen K."/>
            <person name="Hafez N."/>
            <person name="Hagos B."/>
            <person name="Hall J."/>
            <person name="Henson C."/>
            <person name="Hollinger A."/>
            <person name="Honan T."/>
            <person name="Huard M.D."/>
            <person name="Hughes L."/>
            <person name="Hurhula B."/>
            <person name="Husby M.E."/>
            <person name="Kamat A."/>
            <person name="Kanga B."/>
            <person name="Kashin S."/>
            <person name="Khazanovich D."/>
            <person name="Kisner P."/>
            <person name="Lance K."/>
            <person name="Lara M."/>
            <person name="Lee W."/>
            <person name="Lennon N."/>
            <person name="Letendre F."/>
            <person name="LeVine R."/>
            <person name="Lipovsky A."/>
            <person name="Liu X."/>
            <person name="Liu J."/>
            <person name="Liu S."/>
            <person name="Lokyitsang T."/>
            <person name="Lokyitsang Y."/>
            <person name="Lubonja R."/>
            <person name="Lui A."/>
            <person name="MacDonald P."/>
            <person name="Magnisalis V."/>
            <person name="Maru K."/>
            <person name="Matthews C."/>
            <person name="McCusker W."/>
            <person name="McDonough S."/>
            <person name="Mehta T."/>
            <person name="Meldrim J."/>
            <person name="Meneus L."/>
            <person name="Mihai O."/>
            <person name="Mihalev A."/>
            <person name="Mihova T."/>
            <person name="Mittelman R."/>
            <person name="Mlenga V."/>
            <person name="Montmayeur A."/>
            <person name="Mulrain L."/>
            <person name="Navidi A."/>
            <person name="Naylor J."/>
            <person name="Negash T."/>
            <person name="Nguyen T."/>
            <person name="Nguyen N."/>
            <person name="Nicol R."/>
            <person name="Norbu C."/>
            <person name="Norbu N."/>
            <person name="Novod N."/>
            <person name="O'Neill B."/>
            <person name="Osman S."/>
            <person name="Markiewicz E."/>
            <person name="Oyono O.L."/>
            <person name="Patti C."/>
            <person name="Phunkhang P."/>
            <person name="Pierre F."/>
            <person name="Priest M."/>
            <person name="Raghuraman S."/>
            <person name="Rege F."/>
            <person name="Reyes R."/>
            <person name="Rise C."/>
            <person name="Rogov P."/>
            <person name="Ross K."/>
            <person name="Ryan E."/>
            <person name="Settipalli S."/>
            <person name="Shea T."/>
            <person name="Sherpa N."/>
            <person name="Shi L."/>
            <person name="Shih D."/>
            <person name="Sparrow T."/>
            <person name="Spaulding J."/>
            <person name="Stalker J."/>
            <person name="Stange-Thomann N."/>
            <person name="Stavropoulos S."/>
            <person name="Stone C."/>
            <person name="Strader C."/>
            <person name="Tesfaye S."/>
            <person name="Thomson T."/>
            <person name="Thoulutsang Y."/>
            <person name="Thoulutsang D."/>
            <person name="Topham K."/>
            <person name="Topping I."/>
            <person name="Tsamla T."/>
            <person name="Vassiliev H."/>
            <person name="Vo A."/>
            <person name="Wangchuk T."/>
            <person name="Wangdi T."/>
            <person name="Weiand M."/>
            <person name="Wilkinson J."/>
            <person name="Wilson A."/>
            <person name="Yadav S."/>
            <person name="Young G."/>
            <person name="Yu Q."/>
            <person name="Zembek L."/>
            <person name="Zhong D."/>
            <person name="Zimmer A."/>
            <person name="Zwirko Z."/>
            <person name="Jaffe D.B."/>
            <person name="Alvarez P."/>
            <person name="Brockman W."/>
            <person name="Butler J."/>
            <person name="Chin C."/>
            <person name="Gnerre S."/>
            <person name="Grabherr M."/>
            <person name="Kleber M."/>
            <person name="Mauceli E."/>
            <person name="MacCallum I."/>
        </authorList>
    </citation>
    <scope>NUCLEOTIDE SEQUENCE [LARGE SCALE GENOMIC DNA]</scope>
    <source>
        <strain evidence="2">Mixed</strain>
        <strain evidence="4">mosaic</strain>
    </source>
</reference>
<dbReference type="SMR" id="B4QK00"/>
<reference evidence="2" key="2">
    <citation type="submission" date="2008-06" db="EMBL/GenBank/DDBJ databases">
        <authorList>
            <consortium name="FlyBase"/>
        </authorList>
    </citation>
    <scope>NUCLEOTIDE SEQUENCE</scope>
    <source>
        <strain evidence="2">Mixed</strain>
        <strain evidence="3">W501</strain>
    </source>
</reference>
<accession>B4QK00</accession>
<dbReference type="GO" id="GO:0051082">
    <property type="term" value="F:unfolded protein binding"/>
    <property type="evidence" value="ECO:0007669"/>
    <property type="project" value="TreeGrafter"/>
</dbReference>
<dbReference type="EMBL" id="CM000363">
    <property type="protein sequence ID" value="EDX10438.1"/>
    <property type="molecule type" value="Genomic_DNA"/>
</dbReference>
<sequence length="180" mass="20424">MSQKVVPCDESDPKRACRSISKDEDVRCILDGLLLQMIHLIEDLELLHSQVNKESCRAQLVLARVRLHQGFHRIPAEAQLPRGRPYKALTRVVEKDNYCGKVFKIIRLPVNAILGYLLPVKNIFGCLVSDNLRIANRHCDNCLDLVVECANVQRKLQLTIISIENLRNLLNQTAMSSDAK</sequence>
<dbReference type="KEGG" id="dsi:Dsimw501_GD17947"/>
<evidence type="ECO:0000313" key="3">
    <source>
        <dbReference type="EMBL" id="KMY99578.1"/>
    </source>
</evidence>
<evidence type="ECO:0000313" key="4">
    <source>
        <dbReference type="Proteomes" id="UP000000304"/>
    </source>
</evidence>
<dbReference type="Proteomes" id="UP000000304">
    <property type="component" value="Chromosome 3L"/>
</dbReference>
<dbReference type="OrthoDB" id="408631at2759"/>
<keyword evidence="4" id="KW-1185">Reference proteome</keyword>